<evidence type="ECO:0000256" key="3">
    <source>
        <dbReference type="ARBA" id="ARBA00022729"/>
    </source>
</evidence>
<evidence type="ECO:0000256" key="1">
    <source>
        <dbReference type="ARBA" id="ARBA00004442"/>
    </source>
</evidence>
<dbReference type="AlphaFoldDB" id="A0A510ICM9"/>
<dbReference type="Pfam" id="PF06629">
    <property type="entry name" value="MipA"/>
    <property type="match status" value="1"/>
</dbReference>
<evidence type="ECO:0000256" key="4">
    <source>
        <dbReference type="ARBA" id="ARBA00023136"/>
    </source>
</evidence>
<sequence length="258" mass="28125">MNKTLIALLTLTAAGTATAGDTYIRNGNIYNNEGGWMVEAGVVHASDLFKDQKHNTAPVLNGGYHGEDFNADLGGINYRFLGNNDELLNMSAYVVGSGVPRDSDVAKSLKGTKRRDIAIDLGLNADFRLDPNNVISTYLQHDVSGAYKGFQGGATYFHIMNIGNVDFVPFASVSYHSKDYVDYYFGVTDKEARANRKAYKGDATVNYGLGYKLVVPITEHWQISQVSQYTRLGSGISDSSIVESANQWAVGATVSYNF</sequence>
<protein>
    <submittedName>
        <fullName evidence="7">Membrane protein</fullName>
    </submittedName>
</protein>
<dbReference type="GO" id="GO:0009279">
    <property type="term" value="C:cell outer membrane"/>
    <property type="evidence" value="ECO:0007669"/>
    <property type="project" value="UniProtKB-SubCell"/>
</dbReference>
<gene>
    <name evidence="7" type="ORF">VroAM7_41750</name>
</gene>
<feature type="chain" id="PRO_5021943236" evidence="6">
    <location>
        <begin position="20"/>
        <end position="258"/>
    </location>
</feature>
<evidence type="ECO:0000256" key="5">
    <source>
        <dbReference type="ARBA" id="ARBA00023237"/>
    </source>
</evidence>
<comment type="subcellular location">
    <subcellularLocation>
        <location evidence="1">Cell outer membrane</location>
    </subcellularLocation>
</comment>
<dbReference type="InterPro" id="IPR010583">
    <property type="entry name" value="MipA"/>
</dbReference>
<dbReference type="PANTHER" id="PTHR38776">
    <property type="entry name" value="MLTA-INTERACTING PROTEIN-RELATED"/>
    <property type="match status" value="1"/>
</dbReference>
<dbReference type="PANTHER" id="PTHR38776:SF1">
    <property type="entry name" value="MLTA-INTERACTING PROTEIN-RELATED"/>
    <property type="match status" value="1"/>
</dbReference>
<keyword evidence="3 6" id="KW-0732">Signal</keyword>
<dbReference type="GO" id="GO:0009252">
    <property type="term" value="P:peptidoglycan biosynthetic process"/>
    <property type="evidence" value="ECO:0007669"/>
    <property type="project" value="TreeGrafter"/>
</dbReference>
<proteinExistence type="inferred from homology"/>
<name>A0A510ICM9_9VIBR</name>
<keyword evidence="5" id="KW-0998">Cell outer membrane</keyword>
<keyword evidence="4" id="KW-0472">Membrane</keyword>
<evidence type="ECO:0000256" key="2">
    <source>
        <dbReference type="ARBA" id="ARBA00005722"/>
    </source>
</evidence>
<reference evidence="8" key="1">
    <citation type="submission" date="2019-07" db="EMBL/GenBank/DDBJ databases">
        <title>Complete Genome Sequences of Vibrion rotiferianus strain AM7.</title>
        <authorList>
            <person name="Miyazaki K."/>
            <person name="Wiseschart A."/>
            <person name="Pootanakit K."/>
            <person name="Ishimori K."/>
            <person name="Kitahara K."/>
        </authorList>
    </citation>
    <scope>NUCLEOTIDE SEQUENCE [LARGE SCALE GENOMIC DNA]</scope>
    <source>
        <strain evidence="8">AM7</strain>
    </source>
</reference>
<feature type="signal peptide" evidence="6">
    <location>
        <begin position="1"/>
        <end position="19"/>
    </location>
</feature>
<dbReference type="RefSeq" id="WP_143693911.1">
    <property type="nucleotide sequence ID" value="NZ_AP019799.1"/>
</dbReference>
<evidence type="ECO:0000313" key="7">
    <source>
        <dbReference type="EMBL" id="BBL91522.1"/>
    </source>
</evidence>
<comment type="similarity">
    <text evidence="2">Belongs to the MipA/OmpV family.</text>
</comment>
<dbReference type="EMBL" id="AP019799">
    <property type="protein sequence ID" value="BBL91522.1"/>
    <property type="molecule type" value="Genomic_DNA"/>
</dbReference>
<evidence type="ECO:0000313" key="8">
    <source>
        <dbReference type="Proteomes" id="UP000315115"/>
    </source>
</evidence>
<dbReference type="InterPro" id="IPR054915">
    <property type="entry name" value="OmpV"/>
</dbReference>
<dbReference type="Proteomes" id="UP000315115">
    <property type="component" value="Chromosome 2"/>
</dbReference>
<accession>A0A510ICM9</accession>
<evidence type="ECO:0000256" key="6">
    <source>
        <dbReference type="SAM" id="SignalP"/>
    </source>
</evidence>
<organism evidence="7 8">
    <name type="scientific">Vibrio rotiferianus</name>
    <dbReference type="NCBI Taxonomy" id="190895"/>
    <lineage>
        <taxon>Bacteria</taxon>
        <taxon>Pseudomonadati</taxon>
        <taxon>Pseudomonadota</taxon>
        <taxon>Gammaproteobacteria</taxon>
        <taxon>Vibrionales</taxon>
        <taxon>Vibrionaceae</taxon>
        <taxon>Vibrio</taxon>
    </lineage>
</organism>
<dbReference type="NCBIfam" id="NF045789">
    <property type="entry name" value="OmpVVibrio"/>
    <property type="match status" value="1"/>
</dbReference>